<dbReference type="EMBL" id="NISJ01000006">
    <property type="protein sequence ID" value="OWQ96323.1"/>
    <property type="molecule type" value="Genomic_DNA"/>
</dbReference>
<gene>
    <name evidence="2" type="ORF">CDQ91_12495</name>
</gene>
<dbReference type="Proteomes" id="UP000197097">
    <property type="component" value="Unassembled WGS sequence"/>
</dbReference>
<name>A0A246JTJ6_9SPHN</name>
<evidence type="ECO:0000256" key="1">
    <source>
        <dbReference type="SAM" id="Phobius"/>
    </source>
</evidence>
<proteinExistence type="predicted"/>
<evidence type="ECO:0000313" key="2">
    <source>
        <dbReference type="EMBL" id="OWQ96323.1"/>
    </source>
</evidence>
<evidence type="ECO:0000313" key="3">
    <source>
        <dbReference type="Proteomes" id="UP000197097"/>
    </source>
</evidence>
<dbReference type="AlphaFoldDB" id="A0A246JTJ6"/>
<comment type="caution">
    <text evidence="2">The sequence shown here is derived from an EMBL/GenBank/DDBJ whole genome shotgun (WGS) entry which is preliminary data.</text>
</comment>
<keyword evidence="3" id="KW-1185">Reference proteome</keyword>
<keyword evidence="1" id="KW-0472">Membrane</keyword>
<keyword evidence="1" id="KW-0812">Transmembrane</keyword>
<keyword evidence="1" id="KW-1133">Transmembrane helix</keyword>
<organism evidence="2 3">
    <name type="scientific">Sphingopyxis witflariensis</name>
    <dbReference type="NCBI Taxonomy" id="173675"/>
    <lineage>
        <taxon>Bacteria</taxon>
        <taxon>Pseudomonadati</taxon>
        <taxon>Pseudomonadota</taxon>
        <taxon>Alphaproteobacteria</taxon>
        <taxon>Sphingomonadales</taxon>
        <taxon>Sphingomonadaceae</taxon>
        <taxon>Sphingopyxis</taxon>
    </lineage>
</organism>
<protein>
    <submittedName>
        <fullName evidence="2">Uncharacterized protein</fullName>
    </submittedName>
</protein>
<sequence length="123" mass="14096">MPSKRWIMIAVALITATAAAYWFMRPNRPDSAMAWEILHHCLDGPDERCLIEDDTKVDDLRALKFKLVGTHDSTAMAVAAYEFRSEDRRYCAYVELGKRGMDWHRTAQFYQCINSSVVHLGLG</sequence>
<accession>A0A246JTJ6</accession>
<reference evidence="2 3" key="1">
    <citation type="journal article" date="2002" name="Int. J. Syst. Evol. Microbiol.">
        <title>Sphingopyxis witflariensis sp. nov., isolated from activated sludge.</title>
        <authorList>
            <person name="Kampfer P."/>
            <person name="Witzenberger R."/>
            <person name="Denner E.B."/>
            <person name="Busse H.J."/>
            <person name="Neef A."/>
        </authorList>
    </citation>
    <scope>NUCLEOTIDE SEQUENCE [LARGE SCALE GENOMIC DNA]</scope>
    <source>
        <strain evidence="2 3">DSM 14551</strain>
    </source>
</reference>
<feature type="transmembrane region" description="Helical" evidence="1">
    <location>
        <begin position="6"/>
        <end position="24"/>
    </location>
</feature>